<dbReference type="InterPro" id="IPR036188">
    <property type="entry name" value="FAD/NAD-bd_sf"/>
</dbReference>
<dbReference type="SUPFAM" id="SSF51905">
    <property type="entry name" value="FAD/NAD(P)-binding domain"/>
    <property type="match status" value="1"/>
</dbReference>
<evidence type="ECO:0000256" key="5">
    <source>
        <dbReference type="SAM" id="MobiDB-lite"/>
    </source>
</evidence>
<reference evidence="7 8" key="1">
    <citation type="submission" date="2019-10" db="EMBL/GenBank/DDBJ databases">
        <title>Rubrobacter sp nov SCSIO 52090 isolated from a deep-sea sediment in the South China Sea.</title>
        <authorList>
            <person name="Chen R.W."/>
        </authorList>
    </citation>
    <scope>NUCLEOTIDE SEQUENCE [LARGE SCALE GENOMIC DNA]</scope>
    <source>
        <strain evidence="7 8">SCSIO 52909</strain>
    </source>
</reference>
<evidence type="ECO:0000256" key="3">
    <source>
        <dbReference type="ARBA" id="ARBA00023002"/>
    </source>
</evidence>
<keyword evidence="3" id="KW-0560">Oxidoreductase</keyword>
<dbReference type="PRINTS" id="PR00757">
    <property type="entry name" value="AMINEOXDASEF"/>
</dbReference>
<sequence length="473" mass="49834">MVVGAGLAGLVAARELGAAGAEVIVVEAQDRVGGRTWTRRVGGVPVEMGGQWIGPAQPYVNALARELGVETFPTEVPGRTVFYEGGSRSEYEEDEAVPFREPDAASEVREAFEALDGLAKEVPAGAPWTAGRAAEWDGQTLETWKLRHARSRGARFYIDLAVQSLYACEPRDISLLGVLSDVAASGGSGGLFEIEASAEESRFVGGAQELSVRVAEGLEGRVVLSSPVRRISQEHDGVLVESDAVSIRAGAVVVAVPPVLRGRIEYEPALPAAQDGLSQRMPMGAVIKCHAVYDVPFWRGMGLSGRAEGDTGPCRVTCDNTTPGEDAGVLTGFILGADARLWGQESADEREAAVLECFARYFGEEALHPRGYAECDWGAEVHARGGYAGVPVPGFFLDHGFALQEPVGRVHWAGTETASEWNGYMEGAVGSGLRAAREVLSVLTGAGFGQGDLPGKVDRSRGRPRAGATGTGG</sequence>
<protein>
    <submittedName>
        <fullName evidence="7">NAD(P)-binding protein</fullName>
    </submittedName>
</protein>
<keyword evidence="8" id="KW-1185">Reference proteome</keyword>
<dbReference type="InterPro" id="IPR050703">
    <property type="entry name" value="Flavin_MAO"/>
</dbReference>
<dbReference type="SUPFAM" id="SSF54373">
    <property type="entry name" value="FAD-linked reductases, C-terminal domain"/>
    <property type="match status" value="1"/>
</dbReference>
<name>A0A6G8QFE3_9ACTN</name>
<dbReference type="Pfam" id="PF01593">
    <property type="entry name" value="Amino_oxidase"/>
    <property type="match status" value="1"/>
</dbReference>
<gene>
    <name evidence="7" type="ORF">GBA63_16375</name>
</gene>
<organism evidence="7 8">
    <name type="scientific">Rubrobacter tropicus</name>
    <dbReference type="NCBI Taxonomy" id="2653851"/>
    <lineage>
        <taxon>Bacteria</taxon>
        <taxon>Bacillati</taxon>
        <taxon>Actinomycetota</taxon>
        <taxon>Rubrobacteria</taxon>
        <taxon>Rubrobacterales</taxon>
        <taxon>Rubrobacteraceae</taxon>
        <taxon>Rubrobacter</taxon>
    </lineage>
</organism>
<proteinExistence type="inferred from homology"/>
<dbReference type="KEGG" id="rub:GBA63_16375"/>
<evidence type="ECO:0000259" key="6">
    <source>
        <dbReference type="Pfam" id="PF01593"/>
    </source>
</evidence>
<dbReference type="Gene3D" id="1.10.405.10">
    <property type="entry name" value="Guanine Nucleotide Dissociation Inhibitor, domain 1"/>
    <property type="match status" value="1"/>
</dbReference>
<dbReference type="InterPro" id="IPR002937">
    <property type="entry name" value="Amino_oxidase"/>
</dbReference>
<evidence type="ECO:0000313" key="8">
    <source>
        <dbReference type="Proteomes" id="UP000501452"/>
    </source>
</evidence>
<comment type="cofactor">
    <cofactor evidence="1">
        <name>FAD</name>
        <dbReference type="ChEBI" id="CHEBI:57692"/>
    </cofactor>
</comment>
<evidence type="ECO:0000313" key="7">
    <source>
        <dbReference type="EMBL" id="QIN85226.1"/>
    </source>
</evidence>
<evidence type="ECO:0000256" key="4">
    <source>
        <dbReference type="PIRSR" id="PIRSR601613-1"/>
    </source>
</evidence>
<comment type="similarity">
    <text evidence="2">Belongs to the flavin monoamine oxidase family.</text>
</comment>
<dbReference type="PANTHER" id="PTHR43563">
    <property type="entry name" value="AMINE OXIDASE"/>
    <property type="match status" value="1"/>
</dbReference>
<feature type="binding site" evidence="4">
    <location>
        <position position="416"/>
    </location>
    <ligand>
        <name>FAD</name>
        <dbReference type="ChEBI" id="CHEBI:57692"/>
    </ligand>
</feature>
<dbReference type="Proteomes" id="UP000501452">
    <property type="component" value="Chromosome"/>
</dbReference>
<feature type="region of interest" description="Disordered" evidence="5">
    <location>
        <begin position="453"/>
        <end position="473"/>
    </location>
</feature>
<evidence type="ECO:0000256" key="1">
    <source>
        <dbReference type="ARBA" id="ARBA00001974"/>
    </source>
</evidence>
<dbReference type="GO" id="GO:0016491">
    <property type="term" value="F:oxidoreductase activity"/>
    <property type="evidence" value="ECO:0007669"/>
    <property type="project" value="UniProtKB-KW"/>
</dbReference>
<feature type="binding site" evidence="4">
    <location>
        <position position="333"/>
    </location>
    <ligand>
        <name>substrate</name>
    </ligand>
</feature>
<dbReference type="Gene3D" id="3.50.50.60">
    <property type="entry name" value="FAD/NAD(P)-binding domain"/>
    <property type="match status" value="1"/>
</dbReference>
<feature type="domain" description="Amine oxidase" evidence="6">
    <location>
        <begin position="7"/>
        <end position="440"/>
    </location>
</feature>
<feature type="binding site" evidence="4">
    <location>
        <begin position="27"/>
        <end position="28"/>
    </location>
    <ligand>
        <name>FAD</name>
        <dbReference type="ChEBI" id="CHEBI:57692"/>
    </ligand>
</feature>
<feature type="binding site" evidence="4">
    <location>
        <position position="228"/>
    </location>
    <ligand>
        <name>FAD</name>
        <dbReference type="ChEBI" id="CHEBI:57692"/>
    </ligand>
</feature>
<accession>A0A6G8QFE3</accession>
<dbReference type="EMBL" id="CP045119">
    <property type="protein sequence ID" value="QIN85226.1"/>
    <property type="molecule type" value="Genomic_DNA"/>
</dbReference>
<evidence type="ECO:0000256" key="2">
    <source>
        <dbReference type="ARBA" id="ARBA00005995"/>
    </source>
</evidence>
<dbReference type="PANTHER" id="PTHR43563:SF1">
    <property type="entry name" value="AMINE OXIDASE [FLAVIN-CONTAINING] B"/>
    <property type="match status" value="1"/>
</dbReference>
<dbReference type="AlphaFoldDB" id="A0A6G8QFE3"/>
<dbReference type="Gene3D" id="3.90.660.10">
    <property type="match status" value="1"/>
</dbReference>
<dbReference type="InterPro" id="IPR001613">
    <property type="entry name" value="Flavin_amine_oxidase"/>
</dbReference>